<keyword evidence="6" id="KW-1185">Reference proteome</keyword>
<dbReference type="OrthoDB" id="1096411at2"/>
<dbReference type="PRINTS" id="PR00032">
    <property type="entry name" value="HTHARAC"/>
</dbReference>
<dbReference type="GO" id="GO:0003700">
    <property type="term" value="F:DNA-binding transcription factor activity"/>
    <property type="evidence" value="ECO:0007669"/>
    <property type="project" value="InterPro"/>
</dbReference>
<dbReference type="InterPro" id="IPR037923">
    <property type="entry name" value="HTH-like"/>
</dbReference>
<dbReference type="SMART" id="SM00342">
    <property type="entry name" value="HTH_ARAC"/>
    <property type="match status" value="1"/>
</dbReference>
<evidence type="ECO:0000259" key="4">
    <source>
        <dbReference type="PROSITE" id="PS01124"/>
    </source>
</evidence>
<feature type="domain" description="HTH araC/xylS-type" evidence="4">
    <location>
        <begin position="188"/>
        <end position="286"/>
    </location>
</feature>
<dbReference type="Pfam" id="PF02311">
    <property type="entry name" value="AraC_binding"/>
    <property type="match status" value="1"/>
</dbReference>
<dbReference type="EMBL" id="PPSL01000007">
    <property type="protein sequence ID" value="PQJ09129.1"/>
    <property type="molecule type" value="Genomic_DNA"/>
</dbReference>
<dbReference type="Pfam" id="PF12833">
    <property type="entry name" value="HTH_18"/>
    <property type="match status" value="1"/>
</dbReference>
<evidence type="ECO:0000313" key="5">
    <source>
        <dbReference type="EMBL" id="PQJ09129.1"/>
    </source>
</evidence>
<name>A0A2S7SQF1_9BACT</name>
<dbReference type="InterPro" id="IPR018060">
    <property type="entry name" value="HTH_AraC"/>
</dbReference>
<dbReference type="PANTHER" id="PTHR43280:SF32">
    <property type="entry name" value="TRANSCRIPTIONAL REGULATORY PROTEIN"/>
    <property type="match status" value="1"/>
</dbReference>
<evidence type="ECO:0000256" key="2">
    <source>
        <dbReference type="ARBA" id="ARBA00023125"/>
    </source>
</evidence>
<keyword evidence="1" id="KW-0805">Transcription regulation</keyword>
<comment type="caution">
    <text evidence="5">The sequence shown here is derived from an EMBL/GenBank/DDBJ whole genome shotgun (WGS) entry which is preliminary data.</text>
</comment>
<keyword evidence="3" id="KW-0804">Transcription</keyword>
<organism evidence="5 6">
    <name type="scientific">Flavipsychrobacter stenotrophus</name>
    <dbReference type="NCBI Taxonomy" id="2077091"/>
    <lineage>
        <taxon>Bacteria</taxon>
        <taxon>Pseudomonadati</taxon>
        <taxon>Bacteroidota</taxon>
        <taxon>Chitinophagia</taxon>
        <taxon>Chitinophagales</taxon>
        <taxon>Chitinophagaceae</taxon>
        <taxon>Flavipsychrobacter</taxon>
    </lineage>
</organism>
<accession>A0A2S7SQF1</accession>
<protein>
    <submittedName>
        <fullName evidence="5">AraC family transcriptional regulator</fullName>
    </submittedName>
</protein>
<dbReference type="Proteomes" id="UP000239872">
    <property type="component" value="Unassembled WGS sequence"/>
</dbReference>
<dbReference type="SUPFAM" id="SSF51215">
    <property type="entry name" value="Regulatory protein AraC"/>
    <property type="match status" value="1"/>
</dbReference>
<dbReference type="AlphaFoldDB" id="A0A2S7SQF1"/>
<proteinExistence type="predicted"/>
<evidence type="ECO:0000256" key="3">
    <source>
        <dbReference type="ARBA" id="ARBA00023163"/>
    </source>
</evidence>
<dbReference type="PROSITE" id="PS01124">
    <property type="entry name" value="HTH_ARAC_FAMILY_2"/>
    <property type="match status" value="1"/>
</dbReference>
<sequence>MKKIPVRQLAESQNKRGTLEMFNIRQVSDLFGDKEIINHELHRHDFFFVLALKNGNGVHEIDFNAIDLSENSIFVLRPGQVHQLTLMAKCSGYLMEFNTEFYHSDNTLSNQRLRKAGNRNFCKVEDARYDKLEAVLSYIFNEYVDKSDGYQDIIKANLDIFFIELTRQSRNSNAVIANSGSYQQERLEEFLELLELHIIGQKQVSYYADEMSLSPYQLNEITKSIVGKTASDVINSHIILEAKRYLLATPNQVKDVAYQLGYEDVSYFIRFFKRHTGHSPDIFRSNFR</sequence>
<dbReference type="InterPro" id="IPR003313">
    <property type="entry name" value="AraC-bd"/>
</dbReference>
<dbReference type="SUPFAM" id="SSF46689">
    <property type="entry name" value="Homeodomain-like"/>
    <property type="match status" value="1"/>
</dbReference>
<keyword evidence="2" id="KW-0238">DNA-binding</keyword>
<dbReference type="PANTHER" id="PTHR43280">
    <property type="entry name" value="ARAC-FAMILY TRANSCRIPTIONAL REGULATOR"/>
    <property type="match status" value="1"/>
</dbReference>
<dbReference type="Gene3D" id="1.10.10.60">
    <property type="entry name" value="Homeodomain-like"/>
    <property type="match status" value="1"/>
</dbReference>
<dbReference type="InterPro" id="IPR020449">
    <property type="entry name" value="Tscrpt_reg_AraC-type_HTH"/>
</dbReference>
<dbReference type="GO" id="GO:0043565">
    <property type="term" value="F:sequence-specific DNA binding"/>
    <property type="evidence" value="ECO:0007669"/>
    <property type="project" value="InterPro"/>
</dbReference>
<dbReference type="RefSeq" id="WP_105041034.1">
    <property type="nucleotide sequence ID" value="NZ_PPSL01000007.1"/>
</dbReference>
<dbReference type="InterPro" id="IPR009057">
    <property type="entry name" value="Homeodomain-like_sf"/>
</dbReference>
<evidence type="ECO:0000256" key="1">
    <source>
        <dbReference type="ARBA" id="ARBA00023015"/>
    </source>
</evidence>
<evidence type="ECO:0000313" key="6">
    <source>
        <dbReference type="Proteomes" id="UP000239872"/>
    </source>
</evidence>
<gene>
    <name evidence="5" type="ORF">CJD36_020240</name>
</gene>
<reference evidence="5 6" key="1">
    <citation type="submission" date="2018-01" db="EMBL/GenBank/DDBJ databases">
        <title>A novel member of the phylum Bacteroidetes isolated from glacier ice.</title>
        <authorList>
            <person name="Liu Q."/>
            <person name="Xin Y.-H."/>
        </authorList>
    </citation>
    <scope>NUCLEOTIDE SEQUENCE [LARGE SCALE GENOMIC DNA]</scope>
    <source>
        <strain evidence="5 6">RB1R16</strain>
    </source>
</reference>